<dbReference type="AlphaFoldDB" id="A0A0F9BH39"/>
<evidence type="ECO:0008006" key="2">
    <source>
        <dbReference type="Google" id="ProtNLM"/>
    </source>
</evidence>
<dbReference type="PANTHER" id="PTHR36216">
    <property type="entry name" value="TRANSCRIPTIONAL REGULATOR, TRMB"/>
    <property type="match status" value="1"/>
</dbReference>
<dbReference type="SUPFAM" id="SSF46785">
    <property type="entry name" value="Winged helix' DNA-binding domain"/>
    <property type="match status" value="2"/>
</dbReference>
<sequence length="195" mass="23107">MSKNRSFDKDAVVRYTVSRFANTNKIYNKNGIKEILQSLFDKKLIVDGSKLLRNDILQNPNRKKVFNCIINNPGIPFMEIVRILNMSNFLVKWHLDMLLRFNFIRKQNIDNREAYFDLHFKSQDDKLMHLLSIAKYRKILDYLKFNDGVTKNKLSKELVMHPTTISKYIKNLEACGLLSGKKYSNRILYFINEDF</sequence>
<dbReference type="PANTHER" id="PTHR36216:SF1">
    <property type="entry name" value="HTH ARSR-TYPE DOMAIN-CONTAINING PROTEIN"/>
    <property type="match status" value="1"/>
</dbReference>
<accession>A0A0F9BH39</accession>
<protein>
    <recommendedName>
        <fullName evidence="2">HTH arsR-type domain-containing protein</fullName>
    </recommendedName>
</protein>
<dbReference type="InterPro" id="IPR011991">
    <property type="entry name" value="ArsR-like_HTH"/>
</dbReference>
<evidence type="ECO:0000313" key="1">
    <source>
        <dbReference type="EMBL" id="KKL13137.1"/>
    </source>
</evidence>
<dbReference type="Gene3D" id="1.10.10.10">
    <property type="entry name" value="Winged helix-like DNA-binding domain superfamily/Winged helix DNA-binding domain"/>
    <property type="match status" value="2"/>
</dbReference>
<dbReference type="CDD" id="cd00090">
    <property type="entry name" value="HTH_ARSR"/>
    <property type="match status" value="1"/>
</dbReference>
<organism evidence="1">
    <name type="scientific">marine sediment metagenome</name>
    <dbReference type="NCBI Taxonomy" id="412755"/>
    <lineage>
        <taxon>unclassified sequences</taxon>
        <taxon>metagenomes</taxon>
        <taxon>ecological metagenomes</taxon>
    </lineage>
</organism>
<dbReference type="EMBL" id="LAZR01040982">
    <property type="protein sequence ID" value="KKL13137.1"/>
    <property type="molecule type" value="Genomic_DNA"/>
</dbReference>
<dbReference type="InterPro" id="IPR036390">
    <property type="entry name" value="WH_DNA-bd_sf"/>
</dbReference>
<gene>
    <name evidence="1" type="ORF">LCGC14_2528770</name>
</gene>
<reference evidence="1" key="1">
    <citation type="journal article" date="2015" name="Nature">
        <title>Complex archaea that bridge the gap between prokaryotes and eukaryotes.</title>
        <authorList>
            <person name="Spang A."/>
            <person name="Saw J.H."/>
            <person name="Jorgensen S.L."/>
            <person name="Zaremba-Niedzwiedzka K."/>
            <person name="Martijn J."/>
            <person name="Lind A.E."/>
            <person name="van Eijk R."/>
            <person name="Schleper C."/>
            <person name="Guy L."/>
            <person name="Ettema T.J."/>
        </authorList>
    </citation>
    <scope>NUCLEOTIDE SEQUENCE</scope>
</reference>
<proteinExistence type="predicted"/>
<dbReference type="InterPro" id="IPR036388">
    <property type="entry name" value="WH-like_DNA-bd_sf"/>
</dbReference>
<comment type="caution">
    <text evidence="1">The sequence shown here is derived from an EMBL/GenBank/DDBJ whole genome shotgun (WGS) entry which is preliminary data.</text>
</comment>
<name>A0A0F9BH39_9ZZZZ</name>